<sequence>MNKIKSKKIFALLLTTVLTSGMMACGTTGDQNGTQQPNTNQQQNAAENQVLPNTDNTTMQNEQNTAELTQRADKIAKELTTIKGINSANVLISNERALVGVNLDENAEGNLTNELKTEVEKKVKSTDPKIQTVAVSADVDVVQRIQNIGKGIGEGRPFSEFGTEIEEIFRRILPQ</sequence>
<dbReference type="EMBL" id="JAHLQF010000001">
    <property type="protein sequence ID" value="MBU5482913.1"/>
    <property type="molecule type" value="Genomic_DNA"/>
</dbReference>
<name>A0ABS6ECJ7_9CLOT</name>
<dbReference type="PROSITE" id="PS51257">
    <property type="entry name" value="PROKAR_LIPOPROTEIN"/>
    <property type="match status" value="1"/>
</dbReference>
<dbReference type="RefSeq" id="WP_216437325.1">
    <property type="nucleotide sequence ID" value="NZ_JAHLQF010000001.1"/>
</dbReference>
<keyword evidence="2" id="KW-0449">Lipoprotein</keyword>
<protein>
    <submittedName>
        <fullName evidence="2">YhcN/YlaJ family sporulation lipoprotein</fullName>
    </submittedName>
</protein>
<feature type="signal peptide" evidence="1">
    <location>
        <begin position="1"/>
        <end position="24"/>
    </location>
</feature>
<dbReference type="Pfam" id="PF09580">
    <property type="entry name" value="Spore_YhcN_YlaJ"/>
    <property type="match status" value="1"/>
</dbReference>
<organism evidence="2 3">
    <name type="scientific">Clostridium mobile</name>
    <dbReference type="NCBI Taxonomy" id="2841512"/>
    <lineage>
        <taxon>Bacteria</taxon>
        <taxon>Bacillati</taxon>
        <taxon>Bacillota</taxon>
        <taxon>Clostridia</taxon>
        <taxon>Eubacteriales</taxon>
        <taxon>Clostridiaceae</taxon>
        <taxon>Clostridium</taxon>
    </lineage>
</organism>
<evidence type="ECO:0000256" key="1">
    <source>
        <dbReference type="SAM" id="SignalP"/>
    </source>
</evidence>
<feature type="chain" id="PRO_5045914393" evidence="1">
    <location>
        <begin position="25"/>
        <end position="175"/>
    </location>
</feature>
<reference evidence="2 3" key="1">
    <citation type="submission" date="2021-06" db="EMBL/GenBank/DDBJ databases">
        <authorList>
            <person name="Sun Q."/>
            <person name="Li D."/>
        </authorList>
    </citation>
    <scope>NUCLEOTIDE SEQUENCE [LARGE SCALE GENOMIC DNA]</scope>
    <source>
        <strain evidence="2 3">MSJ-11</strain>
    </source>
</reference>
<accession>A0ABS6ECJ7</accession>
<evidence type="ECO:0000313" key="2">
    <source>
        <dbReference type="EMBL" id="MBU5482913.1"/>
    </source>
</evidence>
<dbReference type="InterPro" id="IPR019076">
    <property type="entry name" value="Spore_lipoprot_YhcN/YlaJ-like"/>
</dbReference>
<gene>
    <name evidence="2" type="ORF">KQI86_01160</name>
</gene>
<keyword evidence="1" id="KW-0732">Signal</keyword>
<dbReference type="Proteomes" id="UP000726170">
    <property type="component" value="Unassembled WGS sequence"/>
</dbReference>
<evidence type="ECO:0000313" key="3">
    <source>
        <dbReference type="Proteomes" id="UP000726170"/>
    </source>
</evidence>
<proteinExistence type="predicted"/>
<keyword evidence="3" id="KW-1185">Reference proteome</keyword>
<comment type="caution">
    <text evidence="2">The sequence shown here is derived from an EMBL/GenBank/DDBJ whole genome shotgun (WGS) entry which is preliminary data.</text>
</comment>
<dbReference type="NCBIfam" id="TIGR02898">
    <property type="entry name" value="spore_YhcN_YlaJ"/>
    <property type="match status" value="1"/>
</dbReference>
<dbReference type="InterPro" id="IPR014247">
    <property type="entry name" value="Spore_lipoprot_YhcN/YlaJ"/>
</dbReference>